<feature type="binding site" evidence="6">
    <location>
        <position position="110"/>
    </location>
    <ligand>
        <name>Fe cation</name>
        <dbReference type="ChEBI" id="CHEBI:24875"/>
    </ligand>
</feature>
<evidence type="ECO:0000313" key="8">
    <source>
        <dbReference type="Proteomes" id="UP000198853"/>
    </source>
</evidence>
<feature type="binding site" evidence="6">
    <location>
        <position position="153"/>
    </location>
    <ligand>
        <name>Fe cation</name>
        <dbReference type="ChEBI" id="CHEBI:24875"/>
    </ligand>
</feature>
<dbReference type="PIRSF" id="PIRSF004749">
    <property type="entry name" value="Pep_def"/>
    <property type="match status" value="1"/>
</dbReference>
<dbReference type="InterPro" id="IPR036821">
    <property type="entry name" value="Peptide_deformylase_sf"/>
</dbReference>
<dbReference type="PRINTS" id="PR01576">
    <property type="entry name" value="PDEFORMYLASE"/>
</dbReference>
<dbReference type="GO" id="GO:0006412">
    <property type="term" value="P:translation"/>
    <property type="evidence" value="ECO:0007669"/>
    <property type="project" value="UniProtKB-UniRule"/>
</dbReference>
<evidence type="ECO:0000256" key="1">
    <source>
        <dbReference type="ARBA" id="ARBA00010759"/>
    </source>
</evidence>
<dbReference type="NCBIfam" id="TIGR00079">
    <property type="entry name" value="pept_deformyl"/>
    <property type="match status" value="1"/>
</dbReference>
<dbReference type="Proteomes" id="UP000198853">
    <property type="component" value="Unassembled WGS sequence"/>
</dbReference>
<evidence type="ECO:0000256" key="5">
    <source>
        <dbReference type="ARBA" id="ARBA00023004"/>
    </source>
</evidence>
<dbReference type="FunFam" id="3.90.45.10:FF:000002">
    <property type="entry name" value="Peptide deformylase"/>
    <property type="match status" value="1"/>
</dbReference>
<dbReference type="EMBL" id="FNEN01000004">
    <property type="protein sequence ID" value="SDI65086.1"/>
    <property type="molecule type" value="Genomic_DNA"/>
</dbReference>
<gene>
    <name evidence="6" type="primary">def</name>
    <name evidence="7" type="ORF">SAMN04488123_10469</name>
</gene>
<dbReference type="HAMAP" id="MF_00163">
    <property type="entry name" value="Pep_deformylase"/>
    <property type="match status" value="1"/>
</dbReference>
<dbReference type="OrthoDB" id="9784988at2"/>
<comment type="similarity">
    <text evidence="1 6">Belongs to the polypeptide deformylase family.</text>
</comment>
<evidence type="ECO:0000256" key="4">
    <source>
        <dbReference type="ARBA" id="ARBA00022917"/>
    </source>
</evidence>
<evidence type="ECO:0000256" key="3">
    <source>
        <dbReference type="ARBA" id="ARBA00022801"/>
    </source>
</evidence>
<dbReference type="GO" id="GO:0046872">
    <property type="term" value="F:metal ion binding"/>
    <property type="evidence" value="ECO:0007669"/>
    <property type="project" value="UniProtKB-KW"/>
</dbReference>
<keyword evidence="5 6" id="KW-0408">Iron</keyword>
<feature type="active site" evidence="6">
    <location>
        <position position="154"/>
    </location>
</feature>
<comment type="function">
    <text evidence="6">Removes the formyl group from the N-terminal Met of newly synthesized proteins. Requires at least a dipeptide for an efficient rate of reaction. N-terminal L-methionine is a prerequisite for activity but the enzyme has broad specificity at other positions.</text>
</comment>
<evidence type="ECO:0000313" key="7">
    <source>
        <dbReference type="EMBL" id="SDI65086.1"/>
    </source>
</evidence>
<dbReference type="AlphaFoldDB" id="A0A1G8MAW8"/>
<dbReference type="Gene3D" id="3.90.45.10">
    <property type="entry name" value="Peptide deformylase"/>
    <property type="match status" value="1"/>
</dbReference>
<dbReference type="SUPFAM" id="SSF56420">
    <property type="entry name" value="Peptide deformylase"/>
    <property type="match status" value="1"/>
</dbReference>
<dbReference type="Pfam" id="PF01327">
    <property type="entry name" value="Pep_deformylase"/>
    <property type="match status" value="1"/>
</dbReference>
<protein>
    <recommendedName>
        <fullName evidence="6">Peptide deformylase</fullName>
        <shortName evidence="6">PDF</shortName>
        <ecNumber evidence="6">3.5.1.88</ecNumber>
    </recommendedName>
    <alternativeName>
        <fullName evidence="6">Polypeptide deformylase</fullName>
    </alternativeName>
</protein>
<organism evidence="7 8">
    <name type="scientific">Natribacillus halophilus</name>
    <dbReference type="NCBI Taxonomy" id="549003"/>
    <lineage>
        <taxon>Bacteria</taxon>
        <taxon>Bacillati</taxon>
        <taxon>Bacillota</taxon>
        <taxon>Bacilli</taxon>
        <taxon>Bacillales</taxon>
        <taxon>Bacillaceae</taxon>
        <taxon>Natribacillus</taxon>
    </lineage>
</organism>
<keyword evidence="4 6" id="KW-0648">Protein biosynthesis</keyword>
<dbReference type="GO" id="GO:0042586">
    <property type="term" value="F:peptide deformylase activity"/>
    <property type="evidence" value="ECO:0007669"/>
    <property type="project" value="UniProtKB-UniRule"/>
</dbReference>
<dbReference type="PANTHER" id="PTHR10458:SF8">
    <property type="entry name" value="PEPTIDE DEFORMYLASE 2"/>
    <property type="match status" value="1"/>
</dbReference>
<dbReference type="CDD" id="cd00487">
    <property type="entry name" value="Pep_deformylase"/>
    <property type="match status" value="1"/>
</dbReference>
<dbReference type="PANTHER" id="PTHR10458">
    <property type="entry name" value="PEPTIDE DEFORMYLASE"/>
    <property type="match status" value="1"/>
</dbReference>
<dbReference type="InterPro" id="IPR023635">
    <property type="entry name" value="Peptide_deformylase"/>
</dbReference>
<keyword evidence="2 6" id="KW-0479">Metal-binding</keyword>
<dbReference type="RefSeq" id="WP_090397191.1">
    <property type="nucleotide sequence ID" value="NZ_FNEN01000004.1"/>
</dbReference>
<sequence length="183" mass="20771">MITMDDIAREGNPVLREVSEQVKLPPTKEEKDLLQDMLQFLINSQDPDIAEKYELRPGSGLAAPQLGITKRMFAMHVSDEKERLHSYGFINPRIISHSVEETNLENGEGCLSVDREVEGIVPRYARLKLRAYTLEDGEVTLRLRGLPAIVVQHEIDHLNGVMFYDRIEDYTGPYKKPAPAPTI</sequence>
<accession>A0A1G8MAW8</accession>
<keyword evidence="8" id="KW-1185">Reference proteome</keyword>
<proteinExistence type="inferred from homology"/>
<feature type="binding site" evidence="6">
    <location>
        <position position="157"/>
    </location>
    <ligand>
        <name>Fe cation</name>
        <dbReference type="ChEBI" id="CHEBI:24875"/>
    </ligand>
</feature>
<reference evidence="7 8" key="1">
    <citation type="submission" date="2016-10" db="EMBL/GenBank/DDBJ databases">
        <authorList>
            <person name="de Groot N.N."/>
        </authorList>
    </citation>
    <scope>NUCLEOTIDE SEQUENCE [LARGE SCALE GENOMIC DNA]</scope>
    <source>
        <strain evidence="7 8">DSM 21771</strain>
    </source>
</reference>
<comment type="cofactor">
    <cofactor evidence="6">
        <name>Fe(2+)</name>
        <dbReference type="ChEBI" id="CHEBI:29033"/>
    </cofactor>
    <text evidence="6">Binds 1 Fe(2+) ion.</text>
</comment>
<dbReference type="EC" id="3.5.1.88" evidence="6"/>
<comment type="catalytic activity">
    <reaction evidence="6">
        <text>N-terminal N-formyl-L-methionyl-[peptide] + H2O = N-terminal L-methionyl-[peptide] + formate</text>
        <dbReference type="Rhea" id="RHEA:24420"/>
        <dbReference type="Rhea" id="RHEA-COMP:10639"/>
        <dbReference type="Rhea" id="RHEA-COMP:10640"/>
        <dbReference type="ChEBI" id="CHEBI:15377"/>
        <dbReference type="ChEBI" id="CHEBI:15740"/>
        <dbReference type="ChEBI" id="CHEBI:49298"/>
        <dbReference type="ChEBI" id="CHEBI:64731"/>
        <dbReference type="EC" id="3.5.1.88"/>
    </reaction>
</comment>
<keyword evidence="3 6" id="KW-0378">Hydrolase</keyword>
<evidence type="ECO:0000256" key="2">
    <source>
        <dbReference type="ARBA" id="ARBA00022723"/>
    </source>
</evidence>
<name>A0A1G8MAW8_9BACI</name>
<evidence type="ECO:0000256" key="6">
    <source>
        <dbReference type="HAMAP-Rule" id="MF_00163"/>
    </source>
</evidence>